<sequence>MKEATKAWTAEEKLEIMTSIVATHVGKVDWDKVDRPAGRTPRSTRDTVLAMLKAYREKHPDSDDKDASTAATEPATPKKRGRGRPKKASKNADSGKETEDADEDEQTAAKKVKVEDVIF</sequence>
<feature type="compositionally biased region" description="Basic and acidic residues" evidence="3">
    <location>
        <begin position="54"/>
        <end position="67"/>
    </location>
</feature>
<dbReference type="GO" id="GO:0006355">
    <property type="term" value="P:regulation of DNA-templated transcription"/>
    <property type="evidence" value="ECO:0007669"/>
    <property type="project" value="InterPro"/>
</dbReference>
<feature type="compositionally biased region" description="Basic and acidic residues" evidence="3">
    <location>
        <begin position="26"/>
        <end position="37"/>
    </location>
</feature>
<feature type="region of interest" description="Disordered" evidence="3">
    <location>
        <begin position="26"/>
        <end position="119"/>
    </location>
</feature>
<dbReference type="EMBL" id="ML978123">
    <property type="protein sequence ID" value="KAF2102278.1"/>
    <property type="molecule type" value="Genomic_DNA"/>
</dbReference>
<keyword evidence="5" id="KW-1185">Reference proteome</keyword>
<keyword evidence="2" id="KW-0539">Nucleus</keyword>
<accession>A0A9P4IN40</accession>
<evidence type="ECO:0000256" key="1">
    <source>
        <dbReference type="ARBA" id="ARBA00004123"/>
    </source>
</evidence>
<gene>
    <name evidence="4" type="ORF">NA57DRAFT_73707</name>
</gene>
<name>A0A9P4IN40_9PEZI</name>
<protein>
    <recommendedName>
        <fullName evidence="6">Myb-like domain-containing protein</fullName>
    </recommendedName>
</protein>
<evidence type="ECO:0000256" key="2">
    <source>
        <dbReference type="ARBA" id="ARBA00023242"/>
    </source>
</evidence>
<dbReference type="PROSITE" id="PS00354">
    <property type="entry name" value="HMGI_Y"/>
    <property type="match status" value="1"/>
</dbReference>
<evidence type="ECO:0008006" key="6">
    <source>
        <dbReference type="Google" id="ProtNLM"/>
    </source>
</evidence>
<reference evidence="4" key="1">
    <citation type="journal article" date="2020" name="Stud. Mycol.">
        <title>101 Dothideomycetes genomes: a test case for predicting lifestyles and emergence of pathogens.</title>
        <authorList>
            <person name="Haridas S."/>
            <person name="Albert R."/>
            <person name="Binder M."/>
            <person name="Bloem J."/>
            <person name="Labutti K."/>
            <person name="Salamov A."/>
            <person name="Andreopoulos B."/>
            <person name="Baker S."/>
            <person name="Barry K."/>
            <person name="Bills G."/>
            <person name="Bluhm B."/>
            <person name="Cannon C."/>
            <person name="Castanera R."/>
            <person name="Culley D."/>
            <person name="Daum C."/>
            <person name="Ezra D."/>
            <person name="Gonzalez J."/>
            <person name="Henrissat B."/>
            <person name="Kuo A."/>
            <person name="Liang C."/>
            <person name="Lipzen A."/>
            <person name="Lutzoni F."/>
            <person name="Magnuson J."/>
            <person name="Mondo S."/>
            <person name="Nolan M."/>
            <person name="Ohm R."/>
            <person name="Pangilinan J."/>
            <person name="Park H.-J."/>
            <person name="Ramirez L."/>
            <person name="Alfaro M."/>
            <person name="Sun H."/>
            <person name="Tritt A."/>
            <person name="Yoshinaga Y."/>
            <person name="Zwiers L.-H."/>
            <person name="Turgeon B."/>
            <person name="Goodwin S."/>
            <person name="Spatafora J."/>
            <person name="Crous P."/>
            <person name="Grigoriev I."/>
        </authorList>
    </citation>
    <scope>NUCLEOTIDE SEQUENCE</scope>
    <source>
        <strain evidence="4">CBS 133067</strain>
    </source>
</reference>
<dbReference type="InterPro" id="IPR000637">
    <property type="entry name" value="HMGI/Y_DNA-bd_CS"/>
</dbReference>
<dbReference type="GO" id="GO:0005634">
    <property type="term" value="C:nucleus"/>
    <property type="evidence" value="ECO:0007669"/>
    <property type="project" value="UniProtKB-SubCell"/>
</dbReference>
<comment type="caution">
    <text evidence="4">The sequence shown here is derived from an EMBL/GenBank/DDBJ whole genome shotgun (WGS) entry which is preliminary data.</text>
</comment>
<feature type="compositionally biased region" description="Basic residues" evidence="3">
    <location>
        <begin position="77"/>
        <end position="89"/>
    </location>
</feature>
<evidence type="ECO:0000313" key="5">
    <source>
        <dbReference type="Proteomes" id="UP000799772"/>
    </source>
</evidence>
<proteinExistence type="predicted"/>
<comment type="subcellular location">
    <subcellularLocation>
        <location evidence="1">Nucleus</location>
    </subcellularLocation>
</comment>
<evidence type="ECO:0000313" key="4">
    <source>
        <dbReference type="EMBL" id="KAF2102278.1"/>
    </source>
</evidence>
<dbReference type="Proteomes" id="UP000799772">
    <property type="component" value="Unassembled WGS sequence"/>
</dbReference>
<evidence type="ECO:0000256" key="3">
    <source>
        <dbReference type="SAM" id="MobiDB-lite"/>
    </source>
</evidence>
<organism evidence="4 5">
    <name type="scientific">Rhizodiscina lignyota</name>
    <dbReference type="NCBI Taxonomy" id="1504668"/>
    <lineage>
        <taxon>Eukaryota</taxon>
        <taxon>Fungi</taxon>
        <taxon>Dikarya</taxon>
        <taxon>Ascomycota</taxon>
        <taxon>Pezizomycotina</taxon>
        <taxon>Dothideomycetes</taxon>
        <taxon>Pleosporomycetidae</taxon>
        <taxon>Aulographales</taxon>
        <taxon>Rhizodiscinaceae</taxon>
        <taxon>Rhizodiscina</taxon>
    </lineage>
</organism>
<dbReference type="AlphaFoldDB" id="A0A9P4IN40"/>